<reference evidence="3 4" key="1">
    <citation type="journal article" date="2014" name="Genome Biol. Evol.">
        <title>The secreted proteins of Achlya hypogyna and Thraustotheca clavata identify the ancestral oomycete secretome and reveal gene acquisitions by horizontal gene transfer.</title>
        <authorList>
            <person name="Misner I."/>
            <person name="Blouin N."/>
            <person name="Leonard G."/>
            <person name="Richards T.A."/>
            <person name="Lane C.E."/>
        </authorList>
    </citation>
    <scope>NUCLEOTIDE SEQUENCE [LARGE SCALE GENOMIC DNA]</scope>
    <source>
        <strain evidence="3 4">ATCC 48635</strain>
    </source>
</reference>
<sequence length="749" mass="81536">MSSTELATTPPKRRLLERIYYLGRVQPAAVTLSWLGLLLGAVWLLLHPVATVTTGELKTRGTYFSENALLVDSVTSSIGDKQAAWAKQYHREYIALDATGDEGCANHTTCSDVTTWIEKQLRAIPGVEVYRQTYSEQLYEHDEYVRRTNVYAILRAAPLADGKESVVLVAQYPNIPATAKNGYSALSVGMALLRHLGGVKWLAKDVVLLLTDDGPDDGRYGHSPGVEAWLEDYHNDPFAPHNAALEMHAGVIRAAINLETSGDDHRYNAVGIFGAGVNGQLPNLDMINTVVEALENERISIVLDRCADVSFDCADDVLATLVDRARRFVARHVLPGATTHWYFDRLAHLLRFMQTLATGPSGPHANFIRYNVDAFTLSALHAPATPSAPVPLTGLLRAIETSVRAVSSLEEKLHQSFFFYLLVGPRDFVSIGEYYYPLVLAMLPLFAQSLFLATNTAGLRAALAIAALAVAQAVGGLVLLATTHVTVFDVVVEWAQDHQQTVSRTYCWTIVVLATSLELLAVFVLLPRLHQHPLTAGNAGESDWLAKIADHRRAFRATQPTDADDPRPPEVAPPDGPMHDRAVVAEPFSRDEHGWKATKLLAMVFAMYVSGSDRAAHTGRSIVHCVLGILNFSLAIAVVVPTTVLLASVYPAAAPAQTTVGRVLRATLLLVTSPALLLLVMQAVNPTGTWPLIAAAMDLGVVIDDLAFLVHGYVHFGSFAVPYACTVYLPLHLLALWVWTAPDVKAKLD</sequence>
<dbReference type="OrthoDB" id="445301at2759"/>
<keyword evidence="2" id="KW-0472">Membrane</keyword>
<feature type="transmembrane region" description="Helical" evidence="2">
    <location>
        <begin position="461"/>
        <end position="485"/>
    </location>
</feature>
<comment type="caution">
    <text evidence="3">The sequence shown here is derived from an EMBL/GenBank/DDBJ whole genome shotgun (WGS) entry which is preliminary data.</text>
</comment>
<dbReference type="STRING" id="1202772.A0A1V9ZUE6"/>
<keyword evidence="2 3" id="KW-0812">Transmembrane</keyword>
<keyword evidence="4" id="KW-1185">Reference proteome</keyword>
<feature type="transmembrane region" description="Helical" evidence="2">
    <location>
        <begin position="505"/>
        <end position="526"/>
    </location>
</feature>
<evidence type="ECO:0000256" key="1">
    <source>
        <dbReference type="SAM" id="MobiDB-lite"/>
    </source>
</evidence>
<dbReference type="GO" id="GO:0016255">
    <property type="term" value="P:attachment of GPI anchor to protein"/>
    <property type="evidence" value="ECO:0007669"/>
    <property type="project" value="TreeGrafter"/>
</dbReference>
<protein>
    <submittedName>
        <fullName evidence="3">Transmembrane protein</fullName>
    </submittedName>
</protein>
<name>A0A1V9ZUE6_ACHHY</name>
<evidence type="ECO:0000256" key="2">
    <source>
        <dbReference type="SAM" id="Phobius"/>
    </source>
</evidence>
<gene>
    <name evidence="3" type="ORF">ACHHYP_00530</name>
</gene>
<organism evidence="3 4">
    <name type="scientific">Achlya hypogyna</name>
    <name type="common">Oomycete</name>
    <name type="synonym">Protoachlya hypogyna</name>
    <dbReference type="NCBI Taxonomy" id="1202772"/>
    <lineage>
        <taxon>Eukaryota</taxon>
        <taxon>Sar</taxon>
        <taxon>Stramenopiles</taxon>
        <taxon>Oomycota</taxon>
        <taxon>Saprolegniomycetes</taxon>
        <taxon>Saprolegniales</taxon>
        <taxon>Achlyaceae</taxon>
        <taxon>Achlya</taxon>
    </lineage>
</organism>
<feature type="transmembrane region" description="Helical" evidence="2">
    <location>
        <begin position="434"/>
        <end position="454"/>
    </location>
</feature>
<dbReference type="EMBL" id="JNBR01000004">
    <property type="protein sequence ID" value="OQS01627.1"/>
    <property type="molecule type" value="Genomic_DNA"/>
</dbReference>
<feature type="transmembrane region" description="Helical" evidence="2">
    <location>
        <begin position="662"/>
        <end position="680"/>
    </location>
</feature>
<dbReference type="InterPro" id="IPR007246">
    <property type="entry name" value="Gaa1"/>
</dbReference>
<dbReference type="Pfam" id="PF04114">
    <property type="entry name" value="Gaa1"/>
    <property type="match status" value="1"/>
</dbReference>
<dbReference type="AlphaFoldDB" id="A0A1V9ZUE6"/>
<dbReference type="PANTHER" id="PTHR13304">
    <property type="entry name" value="GLYCOSYLPHOSPHATIDYLINOSITOL ANCHOR ATTACHMENT 1 PROTEIN"/>
    <property type="match status" value="1"/>
</dbReference>
<keyword evidence="2" id="KW-1133">Transmembrane helix</keyword>
<feature type="transmembrane region" description="Helical" evidence="2">
    <location>
        <begin position="622"/>
        <end position="650"/>
    </location>
</feature>
<dbReference type="Proteomes" id="UP000243579">
    <property type="component" value="Unassembled WGS sequence"/>
</dbReference>
<accession>A0A1V9ZUE6</accession>
<feature type="transmembrane region" description="Helical" evidence="2">
    <location>
        <begin position="692"/>
        <end position="714"/>
    </location>
</feature>
<feature type="transmembrane region" description="Helical" evidence="2">
    <location>
        <begin position="720"/>
        <end position="739"/>
    </location>
</feature>
<evidence type="ECO:0000313" key="3">
    <source>
        <dbReference type="EMBL" id="OQS01627.1"/>
    </source>
</evidence>
<dbReference type="PANTHER" id="PTHR13304:SF0">
    <property type="entry name" value="GLYCOSYLPHOSPHATIDYLINOSITOL ANCHOR ATTACHMENT 1 PROTEIN"/>
    <property type="match status" value="1"/>
</dbReference>
<evidence type="ECO:0000313" key="4">
    <source>
        <dbReference type="Proteomes" id="UP000243579"/>
    </source>
</evidence>
<dbReference type="Gene3D" id="3.40.630.10">
    <property type="entry name" value="Zn peptidases"/>
    <property type="match status" value="1"/>
</dbReference>
<proteinExistence type="predicted"/>
<feature type="transmembrane region" description="Helical" evidence="2">
    <location>
        <begin position="21"/>
        <end position="46"/>
    </location>
</feature>
<feature type="region of interest" description="Disordered" evidence="1">
    <location>
        <begin position="557"/>
        <end position="577"/>
    </location>
</feature>
<dbReference type="GO" id="GO:0042765">
    <property type="term" value="C:GPI-anchor transamidase complex"/>
    <property type="evidence" value="ECO:0007669"/>
    <property type="project" value="InterPro"/>
</dbReference>